<evidence type="ECO:0000313" key="11">
    <source>
        <dbReference type="EMBL" id="KAL2087936.1"/>
    </source>
</evidence>
<dbReference type="Proteomes" id="UP001591681">
    <property type="component" value="Unassembled WGS sequence"/>
</dbReference>
<dbReference type="InterPro" id="IPR000152">
    <property type="entry name" value="EGF-type_Asp/Asn_hydroxyl_site"/>
</dbReference>
<dbReference type="SMART" id="SM00179">
    <property type="entry name" value="EGF_CA"/>
    <property type="match status" value="3"/>
</dbReference>
<dbReference type="PANTHER" id="PTHR14949:SF52">
    <property type="entry name" value="VON WILLEBRAND FACTOR D AND EGF DOMAIN-CONTAINING PROTEIN"/>
    <property type="match status" value="1"/>
</dbReference>
<reference evidence="11 12" key="1">
    <citation type="submission" date="2024-09" db="EMBL/GenBank/DDBJ databases">
        <title>A chromosome-level genome assembly of Gray's grenadier anchovy, Coilia grayii.</title>
        <authorList>
            <person name="Fu Z."/>
        </authorList>
    </citation>
    <scope>NUCLEOTIDE SEQUENCE [LARGE SCALE GENOMIC DNA]</scope>
    <source>
        <strain evidence="11">G4</strain>
        <tissue evidence="11">Muscle</tissue>
    </source>
</reference>
<feature type="disulfide bond" evidence="6">
    <location>
        <begin position="1187"/>
        <end position="1196"/>
    </location>
</feature>
<keyword evidence="12" id="KW-1185">Reference proteome</keyword>
<dbReference type="InterPro" id="IPR007110">
    <property type="entry name" value="Ig-like_dom"/>
</dbReference>
<evidence type="ECO:0000256" key="6">
    <source>
        <dbReference type="PROSITE-ProRule" id="PRU00076"/>
    </source>
</evidence>
<gene>
    <name evidence="11" type="ORF">ACEWY4_016764</name>
</gene>
<dbReference type="Pfam" id="PF25776">
    <property type="entry name" value="Ig_VWDE"/>
    <property type="match status" value="1"/>
</dbReference>
<dbReference type="PROSITE" id="PS50026">
    <property type="entry name" value="EGF_3"/>
    <property type="match status" value="3"/>
</dbReference>
<dbReference type="PROSITE" id="PS50835">
    <property type="entry name" value="IG_LIKE"/>
    <property type="match status" value="1"/>
</dbReference>
<feature type="domain" description="EGF-like" evidence="8">
    <location>
        <begin position="1236"/>
        <end position="1275"/>
    </location>
</feature>
<feature type="compositionally biased region" description="Polar residues" evidence="7">
    <location>
        <begin position="703"/>
        <end position="720"/>
    </location>
</feature>
<dbReference type="PROSITE" id="PS00010">
    <property type="entry name" value="ASX_HYDROXYL"/>
    <property type="match status" value="1"/>
</dbReference>
<evidence type="ECO:0000313" key="12">
    <source>
        <dbReference type="Proteomes" id="UP001591681"/>
    </source>
</evidence>
<dbReference type="SUPFAM" id="SSF57184">
    <property type="entry name" value="Growth factor receptor domain"/>
    <property type="match status" value="1"/>
</dbReference>
<feature type="domain" description="EGF-like" evidence="8">
    <location>
        <begin position="1158"/>
        <end position="1197"/>
    </location>
</feature>
<dbReference type="Pfam" id="PF00008">
    <property type="entry name" value="EGF"/>
    <property type="match status" value="2"/>
</dbReference>
<dbReference type="Pfam" id="PF23283">
    <property type="entry name" value="D8C_UMOD"/>
    <property type="match status" value="1"/>
</dbReference>
<dbReference type="InterPro" id="IPR057774">
    <property type="entry name" value="D8C_UMOD/GP2/OIT3-like"/>
</dbReference>
<feature type="region of interest" description="Disordered" evidence="7">
    <location>
        <begin position="1284"/>
        <end position="1435"/>
    </location>
</feature>
<dbReference type="InterPro" id="IPR050969">
    <property type="entry name" value="Dev_Signal_Modulators"/>
</dbReference>
<dbReference type="InterPro" id="IPR057885">
    <property type="entry name" value="Ig_VWDE"/>
</dbReference>
<feature type="domain" description="EGF-like" evidence="8">
    <location>
        <begin position="1199"/>
        <end position="1234"/>
    </location>
</feature>
<dbReference type="PANTHER" id="PTHR14949">
    <property type="entry name" value="EGF-LIKE-DOMAIN, MULTIPLE 7, 8"/>
    <property type="match status" value="1"/>
</dbReference>
<dbReference type="PROSITE" id="PS01187">
    <property type="entry name" value="EGF_CA"/>
    <property type="match status" value="1"/>
</dbReference>
<dbReference type="Pfam" id="PF26129">
    <property type="entry name" value="Vwde"/>
    <property type="match status" value="1"/>
</dbReference>
<dbReference type="Pfam" id="PF00094">
    <property type="entry name" value="VWD"/>
    <property type="match status" value="1"/>
</dbReference>
<dbReference type="PROSITE" id="PS01186">
    <property type="entry name" value="EGF_2"/>
    <property type="match status" value="2"/>
</dbReference>
<dbReference type="SMART" id="SM00181">
    <property type="entry name" value="EGF"/>
    <property type="match status" value="3"/>
</dbReference>
<feature type="compositionally biased region" description="Low complexity" evidence="7">
    <location>
        <begin position="1364"/>
        <end position="1404"/>
    </location>
</feature>
<comment type="caution">
    <text evidence="6">Lacks conserved residue(s) required for the propagation of feature annotation.</text>
</comment>
<keyword evidence="1 6" id="KW-0245">EGF-like domain</keyword>
<evidence type="ECO:0000256" key="4">
    <source>
        <dbReference type="ARBA" id="ARBA00023054"/>
    </source>
</evidence>
<dbReference type="PROSITE" id="PS51233">
    <property type="entry name" value="VWFD"/>
    <property type="match status" value="1"/>
</dbReference>
<dbReference type="PROSITE" id="PS00022">
    <property type="entry name" value="EGF_1"/>
    <property type="match status" value="2"/>
</dbReference>
<feature type="domain" description="VWFD" evidence="10">
    <location>
        <begin position="411"/>
        <end position="594"/>
    </location>
</feature>
<keyword evidence="3" id="KW-0677">Repeat</keyword>
<evidence type="ECO:0000259" key="10">
    <source>
        <dbReference type="PROSITE" id="PS51233"/>
    </source>
</evidence>
<evidence type="ECO:0000259" key="8">
    <source>
        <dbReference type="PROSITE" id="PS50026"/>
    </source>
</evidence>
<dbReference type="Gene3D" id="2.10.25.10">
    <property type="entry name" value="Laminin"/>
    <property type="match status" value="3"/>
</dbReference>
<keyword evidence="5 6" id="KW-1015">Disulfide bond</keyword>
<evidence type="ECO:0000256" key="5">
    <source>
        <dbReference type="ARBA" id="ARBA00023157"/>
    </source>
</evidence>
<evidence type="ECO:0000256" key="7">
    <source>
        <dbReference type="SAM" id="MobiDB-lite"/>
    </source>
</evidence>
<dbReference type="CDD" id="cd00054">
    <property type="entry name" value="EGF_CA"/>
    <property type="match status" value="3"/>
</dbReference>
<dbReference type="FunFam" id="2.10.25.10:FF:000499">
    <property type="entry name" value="Predicted protein"/>
    <property type="match status" value="1"/>
</dbReference>
<protein>
    <recommendedName>
        <fullName evidence="13">von Willebrand factor D and EGF domain-containing protein-like</fullName>
    </recommendedName>
</protein>
<sequence>MKAVRSKPSRLFTELAGLALEWYRILRNPYRSIDFDSTELQNTAIQDLICDHSLPAGWYRFTINNKPAEMPTSCVEMNRCGTQAPVWLSLKDSSLPKPGEVRQLSACATWQFFHGSTKDCCLFRIPISVRNCGDFLLYFLQPTQGCMGYCAKVIAESPPRICPPGQVEVNGVCKATVPPLPSAPVVTPELLGSSVHLRCSFRGVVSSLPVGYLVVWHRLSPSGAKEEVRQDSTLKLFSLVEMDGVHFRLGETFSCSVSTFLRNSSKTQSLPKESDGFFAGIKFFPESLHIREDGREHQVSVYSTVPILCHGAAQSQQCKVTLDVTVHDQDSRVQEAANVALSSCQLELLPTLCGPDGCAQGTLLLTATTDFTRDGNRASLVTPQPTRSSPRLWRSYRPDPLKVTVQDVPTATCYSLTDPHVITFDGRRYDNHQTGTFVLYRSLSRHFEVQARHWDCGSRHYAVACSCGVAAREGNDLVTFDMCNGQLQETRPQLSIKSLSKTMPPQVKIHESHQGRKVTILFPSGAFVRADVSDWGMSLTLRAPGSDLNRTRGLCGTFDRNGHNDLHGPDGSALSSGDLQRFIDTWRIAPGESLFDSTPSALEGEMKRHFCRCQRGYGTPLHGMSTADFLFNQVPSSVCQDHDSTDYTSLFPFRDTTAEHAHTYETGHEQSVLKRHVSSQTAPEQDGTWSLRREKRNVKSAVTKPSPNKTVSGLSGSSAPRPNDRRAKRQNLYDFPPNTGHRQRQPEPDFQPVLAFQSLSQSDLENFAYFFPDDHLSESRPVPQPVWPTPSGLTSAKALELCQAALANSTVGTACRGLLDRRLDEAVDLCIQDLQLKDDLAWEDALLPFLENECERRLLRNRTLRALQLGTGAAGGGSARASGGPGDVVTALRCPNLCSGNGLCTESGCQCYPGHSFYDCSIPISQMVELTDLENSGLCDFRAYDCNSIRVFGLGFLDSPNLSCHATKLMYVNGEWIPGEKTQTRATFLSSKAVDCDVPALTAMAGDSIDFTIDDRPYARWKIQEKTCNIDGMCFREGDANPTSPCLLCNPTASKFTWSLNEVNRPPTFHEPSAGLRTFVGENFVYQLTASDPEGSALLFLLEGGPPQEQAQAQAQNQATLSPAGLLIWKVHSEETQTFEFTVSDECNAQSRHSVQVTVRPCGCLNGGTCVTDINFPPGSGEYLCVCAAGFHGDRCEEDEDACVSDPCGSGTCVDTVDGFLCQCGPGFRGPTCQEDVDECERGPCYPGVKCLNTFGSFSCASCPPGTTGDGSSCTAVLQVVTPAPTTSRTGPSGRTSPFSRTIESIRTSGSSRTSPFSRNSESSRTSDTSRTSPLSRNTDTSDNSRTSPFGRTSGSSQTSPFGRTSGSSQTSPFSRSSETSDTSRTSISNRISSPSRTSVGPVLTGPPPPAPVPPPDPLPDAPPKPSAPKANSKNPVTIIAASDSNKAGKIGAQEQIGFILPQWHPVGHVQSSVEIKCDRSTEAQLFAVPLWGDGALGSSLKDTHPLLKMATSS</sequence>
<dbReference type="SMART" id="SM00216">
    <property type="entry name" value="VWD"/>
    <property type="match status" value="1"/>
</dbReference>
<accession>A0ABD1JP07</accession>
<evidence type="ECO:0008006" key="13">
    <source>
        <dbReference type="Google" id="ProtNLM"/>
    </source>
</evidence>
<feature type="disulfide bond" evidence="6">
    <location>
        <begin position="1203"/>
        <end position="1213"/>
    </location>
</feature>
<dbReference type="InterPro" id="IPR018097">
    <property type="entry name" value="EGF_Ca-bd_CS"/>
</dbReference>
<feature type="disulfide bond" evidence="6">
    <location>
        <begin position="1224"/>
        <end position="1233"/>
    </location>
</feature>
<feature type="region of interest" description="Disordered" evidence="7">
    <location>
        <begin position="666"/>
        <end position="747"/>
    </location>
</feature>
<feature type="compositionally biased region" description="Pro residues" evidence="7">
    <location>
        <begin position="1405"/>
        <end position="1427"/>
    </location>
</feature>
<evidence type="ECO:0000259" key="9">
    <source>
        <dbReference type="PROSITE" id="PS50835"/>
    </source>
</evidence>
<dbReference type="InterPro" id="IPR001846">
    <property type="entry name" value="VWF_type-D"/>
</dbReference>
<name>A0ABD1JP07_9TELE</name>
<dbReference type="EMBL" id="JBHFQA010000014">
    <property type="protein sequence ID" value="KAL2087936.1"/>
    <property type="molecule type" value="Genomic_DNA"/>
</dbReference>
<feature type="compositionally biased region" description="Polar residues" evidence="7">
    <location>
        <begin position="1338"/>
        <end position="1363"/>
    </location>
</feature>
<comment type="caution">
    <text evidence="11">The sequence shown here is derived from an EMBL/GenBank/DDBJ whole genome shotgun (WGS) entry which is preliminary data.</text>
</comment>
<keyword evidence="4" id="KW-0175">Coiled coil</keyword>
<keyword evidence="2" id="KW-0732">Signal</keyword>
<evidence type="ECO:0000256" key="3">
    <source>
        <dbReference type="ARBA" id="ARBA00022737"/>
    </source>
</evidence>
<evidence type="ECO:0000256" key="2">
    <source>
        <dbReference type="ARBA" id="ARBA00022729"/>
    </source>
</evidence>
<dbReference type="InterPro" id="IPR058727">
    <property type="entry name" value="Helical_Vwde"/>
</dbReference>
<evidence type="ECO:0000256" key="1">
    <source>
        <dbReference type="ARBA" id="ARBA00022536"/>
    </source>
</evidence>
<proteinExistence type="predicted"/>
<dbReference type="InterPro" id="IPR000742">
    <property type="entry name" value="EGF"/>
</dbReference>
<feature type="compositionally biased region" description="Low complexity" evidence="7">
    <location>
        <begin position="1307"/>
        <end position="1337"/>
    </location>
</feature>
<organism evidence="11 12">
    <name type="scientific">Coilia grayii</name>
    <name type="common">Gray's grenadier anchovy</name>
    <dbReference type="NCBI Taxonomy" id="363190"/>
    <lineage>
        <taxon>Eukaryota</taxon>
        <taxon>Metazoa</taxon>
        <taxon>Chordata</taxon>
        <taxon>Craniata</taxon>
        <taxon>Vertebrata</taxon>
        <taxon>Euteleostomi</taxon>
        <taxon>Actinopterygii</taxon>
        <taxon>Neopterygii</taxon>
        <taxon>Teleostei</taxon>
        <taxon>Clupei</taxon>
        <taxon>Clupeiformes</taxon>
        <taxon>Clupeoidei</taxon>
        <taxon>Engraulidae</taxon>
        <taxon>Coilinae</taxon>
        <taxon>Coilia</taxon>
    </lineage>
</organism>
<feature type="domain" description="Ig-like" evidence="9">
    <location>
        <begin position="178"/>
        <end position="271"/>
    </location>
</feature>
<dbReference type="InterPro" id="IPR001881">
    <property type="entry name" value="EGF-like_Ca-bd_dom"/>
</dbReference>
<feature type="compositionally biased region" description="Low complexity" evidence="7">
    <location>
        <begin position="1285"/>
        <end position="1298"/>
    </location>
</feature>
<dbReference type="InterPro" id="IPR009030">
    <property type="entry name" value="Growth_fac_rcpt_cys_sf"/>
</dbReference>